<organism evidence="2 3">
    <name type="scientific">Folsomia candida</name>
    <name type="common">Springtail</name>
    <dbReference type="NCBI Taxonomy" id="158441"/>
    <lineage>
        <taxon>Eukaryota</taxon>
        <taxon>Metazoa</taxon>
        <taxon>Ecdysozoa</taxon>
        <taxon>Arthropoda</taxon>
        <taxon>Hexapoda</taxon>
        <taxon>Collembola</taxon>
        <taxon>Entomobryomorpha</taxon>
        <taxon>Isotomoidea</taxon>
        <taxon>Isotomidae</taxon>
        <taxon>Proisotominae</taxon>
        <taxon>Folsomia</taxon>
    </lineage>
</organism>
<sequence length="327" mass="35518">MEKTAWSTRLGRMRQRGVHEFGRIFGQRGVQKNDLRSSRLWRWVWCRGTTNKLCRSNHVCGRGCGVEVQRTTSAGLTTSVGVGLLVGACPTYDVRYTKVNVLSEFSTRNKSPKSLSCHTCTYLENTPSSDLSCNSFPSLTNTTTCPDETGLIEAPIFKPPTHHFPSQGNLHTSSGQLPRARQAACVTAYGSYEGNRVVIRNCGVVESGHIGTCNNFYWSSFTLPNGTVVYIPPFFNDVALTSCLCSGDNCNVHDVQETTTKPPSTGPTTTLPPGLHCYTCYSIPGVAGSLPECEDGEASANSSLPSRNCGGEEDDLVRQSDPSVEQL</sequence>
<dbReference type="EMBL" id="LNIX01000005">
    <property type="protein sequence ID" value="OXA53659.1"/>
    <property type="molecule type" value="Genomic_DNA"/>
</dbReference>
<feature type="region of interest" description="Disordered" evidence="1">
    <location>
        <begin position="294"/>
        <end position="327"/>
    </location>
</feature>
<evidence type="ECO:0000313" key="3">
    <source>
        <dbReference type="Proteomes" id="UP000198287"/>
    </source>
</evidence>
<evidence type="ECO:0000313" key="2">
    <source>
        <dbReference type="EMBL" id="OXA53659.1"/>
    </source>
</evidence>
<proteinExistence type="predicted"/>
<dbReference type="AlphaFoldDB" id="A0A226E873"/>
<protein>
    <submittedName>
        <fullName evidence="2">Uncharacterized protein</fullName>
    </submittedName>
</protein>
<keyword evidence="3" id="KW-1185">Reference proteome</keyword>
<name>A0A226E873_FOLCA</name>
<dbReference type="Proteomes" id="UP000198287">
    <property type="component" value="Unassembled WGS sequence"/>
</dbReference>
<gene>
    <name evidence="2" type="ORF">Fcan01_10628</name>
</gene>
<reference evidence="2 3" key="1">
    <citation type="submission" date="2015-12" db="EMBL/GenBank/DDBJ databases">
        <title>The genome of Folsomia candida.</title>
        <authorList>
            <person name="Faddeeva A."/>
            <person name="Derks M.F."/>
            <person name="Anvar Y."/>
            <person name="Smit S."/>
            <person name="Van Straalen N."/>
            <person name="Roelofs D."/>
        </authorList>
    </citation>
    <scope>NUCLEOTIDE SEQUENCE [LARGE SCALE GENOMIC DNA]</scope>
    <source>
        <strain evidence="2 3">VU population</strain>
        <tissue evidence="2">Whole body</tissue>
    </source>
</reference>
<comment type="caution">
    <text evidence="2">The sequence shown here is derived from an EMBL/GenBank/DDBJ whole genome shotgun (WGS) entry which is preliminary data.</text>
</comment>
<evidence type="ECO:0000256" key="1">
    <source>
        <dbReference type="SAM" id="MobiDB-lite"/>
    </source>
</evidence>
<accession>A0A226E873</accession>